<evidence type="ECO:0000313" key="3">
    <source>
        <dbReference type="Proteomes" id="UP000236291"/>
    </source>
</evidence>
<feature type="non-terminal residue" evidence="2">
    <location>
        <position position="22"/>
    </location>
</feature>
<reference evidence="2 3" key="1">
    <citation type="journal article" date="2014" name="Am. J. Bot.">
        <title>Genome assembly and annotation for red clover (Trifolium pratense; Fabaceae).</title>
        <authorList>
            <person name="Istvanek J."/>
            <person name="Jaros M."/>
            <person name="Krenek A."/>
            <person name="Repkova J."/>
        </authorList>
    </citation>
    <scope>NUCLEOTIDE SEQUENCE [LARGE SCALE GENOMIC DNA]</scope>
    <source>
        <strain evidence="3">cv. Tatra</strain>
        <tissue evidence="2">Young leaves</tissue>
    </source>
</reference>
<sequence>MNGGATDERKRYDGGGKKSKRS</sequence>
<evidence type="ECO:0000256" key="1">
    <source>
        <dbReference type="SAM" id="MobiDB-lite"/>
    </source>
</evidence>
<comment type="caution">
    <text evidence="2">The sequence shown here is derived from an EMBL/GenBank/DDBJ whole genome shotgun (WGS) entry which is preliminary data.</text>
</comment>
<reference evidence="2 3" key="2">
    <citation type="journal article" date="2017" name="Front. Plant Sci.">
        <title>Gene Classification and Mining of Molecular Markers Useful in Red Clover (Trifolium pratense) Breeding.</title>
        <authorList>
            <person name="Istvanek J."/>
            <person name="Dluhosova J."/>
            <person name="Dluhos P."/>
            <person name="Patkova L."/>
            <person name="Nedelnik J."/>
            <person name="Repkova J."/>
        </authorList>
    </citation>
    <scope>NUCLEOTIDE SEQUENCE [LARGE SCALE GENOMIC DNA]</scope>
    <source>
        <strain evidence="3">cv. Tatra</strain>
        <tissue evidence="2">Young leaves</tissue>
    </source>
</reference>
<evidence type="ECO:0000313" key="2">
    <source>
        <dbReference type="EMBL" id="PNX89726.1"/>
    </source>
</evidence>
<organism evidence="2 3">
    <name type="scientific">Trifolium pratense</name>
    <name type="common">Red clover</name>
    <dbReference type="NCBI Taxonomy" id="57577"/>
    <lineage>
        <taxon>Eukaryota</taxon>
        <taxon>Viridiplantae</taxon>
        <taxon>Streptophyta</taxon>
        <taxon>Embryophyta</taxon>
        <taxon>Tracheophyta</taxon>
        <taxon>Spermatophyta</taxon>
        <taxon>Magnoliopsida</taxon>
        <taxon>eudicotyledons</taxon>
        <taxon>Gunneridae</taxon>
        <taxon>Pentapetalae</taxon>
        <taxon>rosids</taxon>
        <taxon>fabids</taxon>
        <taxon>Fabales</taxon>
        <taxon>Fabaceae</taxon>
        <taxon>Papilionoideae</taxon>
        <taxon>50 kb inversion clade</taxon>
        <taxon>NPAAA clade</taxon>
        <taxon>Hologalegina</taxon>
        <taxon>IRL clade</taxon>
        <taxon>Trifolieae</taxon>
        <taxon>Trifolium</taxon>
    </lineage>
</organism>
<accession>A0A2K3MG18</accession>
<dbReference type="AlphaFoldDB" id="A0A2K3MG18"/>
<dbReference type="EMBL" id="ASHM01060703">
    <property type="protein sequence ID" value="PNX89726.1"/>
    <property type="molecule type" value="Genomic_DNA"/>
</dbReference>
<dbReference type="Proteomes" id="UP000236291">
    <property type="component" value="Unassembled WGS sequence"/>
</dbReference>
<name>A0A2K3MG18_TRIPR</name>
<proteinExistence type="predicted"/>
<gene>
    <name evidence="2" type="ORF">L195_g045848</name>
</gene>
<feature type="region of interest" description="Disordered" evidence="1">
    <location>
        <begin position="1"/>
        <end position="22"/>
    </location>
</feature>
<protein>
    <submittedName>
        <fullName evidence="2">Uncharacterized protein</fullName>
    </submittedName>
</protein>
<feature type="compositionally biased region" description="Basic and acidic residues" evidence="1">
    <location>
        <begin position="1"/>
        <end position="16"/>
    </location>
</feature>